<reference evidence="2 3" key="1">
    <citation type="submission" date="2019-04" db="EMBL/GenBank/DDBJ databases">
        <authorList>
            <person name="Alioto T."/>
            <person name="Alioto T."/>
        </authorList>
    </citation>
    <scope>NUCLEOTIDE SEQUENCE [LARGE SCALE GENOMIC DNA]</scope>
</reference>
<dbReference type="Proteomes" id="UP000662637">
    <property type="component" value="Unassembled WGS sequence"/>
</dbReference>
<proteinExistence type="predicted"/>
<sequence length="103" mass="11898">MGPKSPTLWLQWYPDQVYLPQCCTFRGQKLRLQQRVKYPVKSMIMPPTQLFLTVVLHQIQPLHTAPKSLLRGKMEVVSMVGGYKLLKPVRLHPNKGTCERLCP</sequence>
<dbReference type="Proteomes" id="UP000335636">
    <property type="component" value="Unassembled WGS sequence"/>
</dbReference>
<evidence type="ECO:0000313" key="3">
    <source>
        <dbReference type="Proteomes" id="UP000335636"/>
    </source>
</evidence>
<protein>
    <submittedName>
        <fullName evidence="2">Uncharacterized protein</fullName>
    </submittedName>
</protein>
<dbReference type="EMBL" id="WJEC01008138">
    <property type="protein sequence ID" value="KAF7463650.1"/>
    <property type="molecule type" value="Genomic_DNA"/>
</dbReference>
<gene>
    <name evidence="1" type="ORF">GHT09_008974</name>
    <name evidence="2" type="ORF">MONAX_5E040496</name>
</gene>
<accession>A0A5E4CW57</accession>
<dbReference type="EMBL" id="CABDUW010002251">
    <property type="protein sequence ID" value="VTJ86046.1"/>
    <property type="molecule type" value="Genomic_DNA"/>
</dbReference>
<organism evidence="2 3">
    <name type="scientific">Marmota monax</name>
    <name type="common">Woodchuck</name>
    <dbReference type="NCBI Taxonomy" id="9995"/>
    <lineage>
        <taxon>Eukaryota</taxon>
        <taxon>Metazoa</taxon>
        <taxon>Chordata</taxon>
        <taxon>Craniata</taxon>
        <taxon>Vertebrata</taxon>
        <taxon>Euteleostomi</taxon>
        <taxon>Mammalia</taxon>
        <taxon>Eutheria</taxon>
        <taxon>Euarchontoglires</taxon>
        <taxon>Glires</taxon>
        <taxon>Rodentia</taxon>
        <taxon>Sciuromorpha</taxon>
        <taxon>Sciuridae</taxon>
        <taxon>Xerinae</taxon>
        <taxon>Marmotini</taxon>
        <taxon>Marmota</taxon>
    </lineage>
</organism>
<evidence type="ECO:0000313" key="2">
    <source>
        <dbReference type="EMBL" id="VTJ86046.1"/>
    </source>
</evidence>
<reference evidence="1" key="2">
    <citation type="submission" date="2020-08" db="EMBL/GenBank/DDBJ databases">
        <authorList>
            <person name="Shumante A."/>
            <person name="Zimin A.V."/>
            <person name="Puiu D."/>
            <person name="Salzberg S.L."/>
        </authorList>
    </citation>
    <scope>NUCLEOTIDE SEQUENCE</scope>
    <source>
        <strain evidence="1">WC2-LM</strain>
        <tissue evidence="1">Liver</tissue>
    </source>
</reference>
<evidence type="ECO:0000313" key="1">
    <source>
        <dbReference type="EMBL" id="KAF7463650.1"/>
    </source>
</evidence>
<keyword evidence="3" id="KW-1185">Reference proteome</keyword>
<dbReference type="AlphaFoldDB" id="A0A5E4CW57"/>
<name>A0A5E4CW57_MARMO</name>